<evidence type="ECO:0000256" key="4">
    <source>
        <dbReference type="ARBA" id="ARBA00022801"/>
    </source>
</evidence>
<keyword evidence="13" id="KW-1185">Reference proteome</keyword>
<evidence type="ECO:0000259" key="11">
    <source>
        <dbReference type="Pfam" id="PF02015"/>
    </source>
</evidence>
<dbReference type="InterPro" id="IPR000334">
    <property type="entry name" value="Glyco_hydro_45"/>
</dbReference>
<protein>
    <recommendedName>
        <fullName evidence="3">cellulase</fullName>
        <ecNumber evidence="3">3.2.1.4</ecNumber>
    </recommendedName>
</protein>
<sequence length="322" mass="34963">MRASSLWFSLMAISLLGLAVRADAECTSSDAAPVKHHSHKHHHQHHKHHKGHKGHKAAAPESPAAAPATPSSPKEEVPANPATKPLTVPSHGAAEDQKCELSGGMATQYSGDCCKVSAAWPFGFNVTAPAQSCEADGNTLSKTTQVLSGCNGGTSWACNKQQPFVDPKNPDVSYAIGARWQGHGTKNFYGACYNVQFKELPGKTLIFQALNTGEDYKPDQIDIQCPGGGDGWGDWCYKQWGKPEAAGDKRFVFIKTVDECVNVPKELQDSCKWRFNWLYGKDYPTATPRTIKSMCRVQCPKILTDRTGIARTDDAAYPAFSA</sequence>
<accession>A0AAN6JVP9</accession>
<dbReference type="Pfam" id="PF02015">
    <property type="entry name" value="Glyco_hydro_45"/>
    <property type="match status" value="1"/>
</dbReference>
<keyword evidence="7" id="KW-0326">Glycosidase</keyword>
<evidence type="ECO:0000256" key="5">
    <source>
        <dbReference type="ARBA" id="ARBA00023001"/>
    </source>
</evidence>
<comment type="catalytic activity">
    <reaction evidence="1">
        <text>Endohydrolysis of (1-&gt;4)-beta-D-glucosidic linkages in cellulose, lichenin and cereal beta-D-glucans.</text>
        <dbReference type="EC" id="3.2.1.4"/>
    </reaction>
</comment>
<dbReference type="PANTHER" id="PTHR39730:SF1">
    <property type="entry name" value="ENDOGLUCANASE 1"/>
    <property type="match status" value="1"/>
</dbReference>
<comment type="caution">
    <text evidence="12">The sequence shown here is derived from an EMBL/GenBank/DDBJ whole genome shotgun (WGS) entry which is preliminary data.</text>
</comment>
<organism evidence="12 13">
    <name type="scientific">Tilletia horrida</name>
    <dbReference type="NCBI Taxonomy" id="155126"/>
    <lineage>
        <taxon>Eukaryota</taxon>
        <taxon>Fungi</taxon>
        <taxon>Dikarya</taxon>
        <taxon>Basidiomycota</taxon>
        <taxon>Ustilaginomycotina</taxon>
        <taxon>Exobasidiomycetes</taxon>
        <taxon>Tilletiales</taxon>
        <taxon>Tilletiaceae</taxon>
        <taxon>Tilletia</taxon>
    </lineage>
</organism>
<evidence type="ECO:0000256" key="9">
    <source>
        <dbReference type="SAM" id="MobiDB-lite"/>
    </source>
</evidence>
<gene>
    <name evidence="12" type="ORF">OC846_001666</name>
</gene>
<keyword evidence="8" id="KW-0624">Polysaccharide degradation</keyword>
<reference evidence="12" key="1">
    <citation type="journal article" date="2023" name="PhytoFront">
        <title>Draft Genome Resources of Seven Strains of Tilletia horrida, Causal Agent of Kernel Smut of Rice.</title>
        <authorList>
            <person name="Khanal S."/>
            <person name="Antony Babu S."/>
            <person name="Zhou X.G."/>
        </authorList>
    </citation>
    <scope>NUCLEOTIDE SEQUENCE</scope>
    <source>
        <strain evidence="12">TX6</strain>
    </source>
</reference>
<keyword evidence="5" id="KW-0136">Cellulose degradation</keyword>
<evidence type="ECO:0000256" key="6">
    <source>
        <dbReference type="ARBA" id="ARBA00023277"/>
    </source>
</evidence>
<name>A0AAN6JVP9_9BASI</name>
<dbReference type="GO" id="GO:0030245">
    <property type="term" value="P:cellulose catabolic process"/>
    <property type="evidence" value="ECO:0007669"/>
    <property type="project" value="UniProtKB-KW"/>
</dbReference>
<dbReference type="SUPFAM" id="SSF50685">
    <property type="entry name" value="Barwin-like endoglucanases"/>
    <property type="match status" value="1"/>
</dbReference>
<dbReference type="GO" id="GO:0008810">
    <property type="term" value="F:cellulase activity"/>
    <property type="evidence" value="ECO:0007669"/>
    <property type="project" value="UniProtKB-EC"/>
</dbReference>
<comment type="similarity">
    <text evidence="2">Belongs to the glycosyl hydrolase 45 (cellulase K) family.</text>
</comment>
<evidence type="ECO:0000256" key="10">
    <source>
        <dbReference type="SAM" id="SignalP"/>
    </source>
</evidence>
<dbReference type="EC" id="3.2.1.4" evidence="3"/>
<dbReference type="PANTHER" id="PTHR39730">
    <property type="entry name" value="ENDOGLUCANASE 1"/>
    <property type="match status" value="1"/>
</dbReference>
<dbReference type="Proteomes" id="UP001176517">
    <property type="component" value="Unassembled WGS sequence"/>
</dbReference>
<proteinExistence type="inferred from homology"/>
<feature type="compositionally biased region" description="Low complexity" evidence="9">
    <location>
        <begin position="57"/>
        <end position="72"/>
    </location>
</feature>
<dbReference type="InterPro" id="IPR052288">
    <property type="entry name" value="GH45_Enzymes"/>
</dbReference>
<evidence type="ECO:0000313" key="13">
    <source>
        <dbReference type="Proteomes" id="UP001176517"/>
    </source>
</evidence>
<dbReference type="EMBL" id="JAPDMZ010000026">
    <property type="protein sequence ID" value="KAK0555506.1"/>
    <property type="molecule type" value="Genomic_DNA"/>
</dbReference>
<evidence type="ECO:0000256" key="3">
    <source>
        <dbReference type="ARBA" id="ARBA00012601"/>
    </source>
</evidence>
<feature type="signal peptide" evidence="10">
    <location>
        <begin position="1"/>
        <end position="24"/>
    </location>
</feature>
<keyword evidence="4" id="KW-0378">Hydrolase</keyword>
<keyword evidence="6" id="KW-0119">Carbohydrate metabolism</keyword>
<dbReference type="Gene3D" id="2.40.40.10">
    <property type="entry name" value="RlpA-like domain"/>
    <property type="match status" value="1"/>
</dbReference>
<evidence type="ECO:0000256" key="7">
    <source>
        <dbReference type="ARBA" id="ARBA00023295"/>
    </source>
</evidence>
<dbReference type="InterPro" id="IPR036908">
    <property type="entry name" value="RlpA-like_sf"/>
</dbReference>
<evidence type="ECO:0000256" key="8">
    <source>
        <dbReference type="ARBA" id="ARBA00023326"/>
    </source>
</evidence>
<evidence type="ECO:0000256" key="2">
    <source>
        <dbReference type="ARBA" id="ARBA00007793"/>
    </source>
</evidence>
<evidence type="ECO:0000256" key="1">
    <source>
        <dbReference type="ARBA" id="ARBA00000966"/>
    </source>
</evidence>
<feature type="chain" id="PRO_5042844618" description="cellulase" evidence="10">
    <location>
        <begin position="25"/>
        <end position="322"/>
    </location>
</feature>
<dbReference type="AlphaFoldDB" id="A0AAN6JVP9"/>
<feature type="region of interest" description="Disordered" evidence="9">
    <location>
        <begin position="29"/>
        <end position="93"/>
    </location>
</feature>
<feature type="domain" description="Glycosyl hydrolases family 45 active site" evidence="11">
    <location>
        <begin position="104"/>
        <end position="309"/>
    </location>
</feature>
<evidence type="ECO:0000313" key="12">
    <source>
        <dbReference type="EMBL" id="KAK0555506.1"/>
    </source>
</evidence>
<feature type="compositionally biased region" description="Basic residues" evidence="9">
    <location>
        <begin position="34"/>
        <end position="56"/>
    </location>
</feature>
<keyword evidence="10" id="KW-0732">Signal</keyword>